<evidence type="ECO:0000256" key="3">
    <source>
        <dbReference type="ARBA" id="ARBA00022946"/>
    </source>
</evidence>
<evidence type="ECO:0000313" key="8">
    <source>
        <dbReference type="Proteomes" id="UP000468901"/>
    </source>
</evidence>
<evidence type="ECO:0000256" key="6">
    <source>
        <dbReference type="SAM" id="SignalP"/>
    </source>
</evidence>
<dbReference type="EC" id="5.3.99.6" evidence="2"/>
<dbReference type="InterPro" id="IPR009410">
    <property type="entry name" value="Allene_ox_cyc"/>
</dbReference>
<dbReference type="PANTHER" id="PTHR31843">
    <property type="entry name" value="ALLENE OXIDE CYCLASE 4, CHLOROPLASTIC"/>
    <property type="match status" value="1"/>
</dbReference>
<feature type="signal peptide" evidence="6">
    <location>
        <begin position="1"/>
        <end position="29"/>
    </location>
</feature>
<proteinExistence type="inferred from homology"/>
<dbReference type="GO" id="GO:0046423">
    <property type="term" value="F:allene-oxide cyclase activity"/>
    <property type="evidence" value="ECO:0007669"/>
    <property type="project" value="UniProtKB-EC"/>
</dbReference>
<dbReference type="Proteomes" id="UP000468901">
    <property type="component" value="Unassembled WGS sequence"/>
</dbReference>
<dbReference type="Pfam" id="PF06351">
    <property type="entry name" value="Allene_ox_cyc"/>
    <property type="match status" value="1"/>
</dbReference>
<evidence type="ECO:0000256" key="4">
    <source>
        <dbReference type="ARBA" id="ARBA00023235"/>
    </source>
</evidence>
<reference evidence="7 8" key="1">
    <citation type="submission" date="2019-09" db="EMBL/GenBank/DDBJ databases">
        <title>Parvibaculum sedimenti sp. nov., isolated from sediment.</title>
        <authorList>
            <person name="Wang Y."/>
        </authorList>
    </citation>
    <scope>NUCLEOTIDE SEQUENCE [LARGE SCALE GENOMIC DNA]</scope>
    <source>
        <strain evidence="7 8">HXT-9</strain>
    </source>
</reference>
<evidence type="ECO:0000256" key="2">
    <source>
        <dbReference type="ARBA" id="ARBA00012209"/>
    </source>
</evidence>
<evidence type="ECO:0000256" key="1">
    <source>
        <dbReference type="ARBA" id="ARBA00007982"/>
    </source>
</evidence>
<dbReference type="EMBL" id="WESC01000009">
    <property type="protein sequence ID" value="KAB7739693.1"/>
    <property type="molecule type" value="Genomic_DNA"/>
</dbReference>
<dbReference type="InterPro" id="IPR034871">
    <property type="entry name" value="Allene_oxi_cyc_sf"/>
</dbReference>
<evidence type="ECO:0000313" key="7">
    <source>
        <dbReference type="EMBL" id="KAB7739693.1"/>
    </source>
</evidence>
<feature type="chain" id="PRO_5026832850" description="allene-oxide cyclase" evidence="6">
    <location>
        <begin position="30"/>
        <end position="156"/>
    </location>
</feature>
<dbReference type="GO" id="GO:0009695">
    <property type="term" value="P:jasmonic acid biosynthetic process"/>
    <property type="evidence" value="ECO:0007669"/>
    <property type="project" value="InterPro"/>
</dbReference>
<keyword evidence="4" id="KW-0413">Isomerase</keyword>
<accession>A0A6N6VM22</accession>
<gene>
    <name evidence="7" type="ORF">F2P47_11495</name>
</gene>
<protein>
    <recommendedName>
        <fullName evidence="2">allene-oxide cyclase</fullName>
        <ecNumber evidence="2">5.3.99.6</ecNumber>
    </recommendedName>
</protein>
<dbReference type="AlphaFoldDB" id="A0A6N6VM22"/>
<dbReference type="RefSeq" id="WP_152216502.1">
    <property type="nucleotide sequence ID" value="NZ_WESC01000009.1"/>
</dbReference>
<comment type="catalytic activity">
    <reaction evidence="5">
        <text>(9Z,13S,15Z)-12,13-epoxyoctadeca-9,11,15-trienoate = (9S,13S,15Z)-12-oxophyto-10,15-dienoate</text>
        <dbReference type="Rhea" id="RHEA:22592"/>
        <dbReference type="ChEBI" id="CHEBI:36438"/>
        <dbReference type="ChEBI" id="CHEBI:57411"/>
        <dbReference type="EC" id="5.3.99.6"/>
    </reaction>
</comment>
<comment type="similarity">
    <text evidence="1">Belongs to the allene oxide cyclase family.</text>
</comment>
<name>A0A6N6VM22_9HYPH</name>
<dbReference type="SUPFAM" id="SSF141493">
    <property type="entry name" value="Allene oxide cyclase-like"/>
    <property type="match status" value="1"/>
</dbReference>
<keyword evidence="8" id="KW-1185">Reference proteome</keyword>
<organism evidence="7 8">
    <name type="scientific">Parvibaculum sedimenti</name>
    <dbReference type="NCBI Taxonomy" id="2608632"/>
    <lineage>
        <taxon>Bacteria</taxon>
        <taxon>Pseudomonadati</taxon>
        <taxon>Pseudomonadota</taxon>
        <taxon>Alphaproteobacteria</taxon>
        <taxon>Hyphomicrobiales</taxon>
        <taxon>Parvibaculaceae</taxon>
        <taxon>Parvibaculum</taxon>
    </lineage>
</organism>
<keyword evidence="6" id="KW-0732">Signal</keyword>
<dbReference type="PANTHER" id="PTHR31843:SF11">
    <property type="entry name" value="ALLENE OXIDE CYCLASE 4, CHLOROPLASTIC"/>
    <property type="match status" value="1"/>
</dbReference>
<comment type="caution">
    <text evidence="7">The sequence shown here is derived from an EMBL/GenBank/DDBJ whole genome shotgun (WGS) entry which is preliminary data.</text>
</comment>
<dbReference type="InterPro" id="IPR044859">
    <property type="entry name" value="Allene_oxi_cyc_Dirigent"/>
</dbReference>
<sequence>MPAIAKSGLLVPVSVAFVAAFLSIAPSHAEESDKTQLVVVEHATTDATLDLGAKGDSNGDVLTFANEVFDKSNKEKVGTDNGYCVRTVAGKAWECIWTLSLAKGQITVEGPFLDAGDSMLAITGGSGEYAHARGDMLLHARNAQGSEYDFTYNLNE</sequence>
<keyword evidence="3" id="KW-0809">Transit peptide</keyword>
<dbReference type="Gene3D" id="2.40.480.10">
    <property type="entry name" value="Allene oxide cyclase-like"/>
    <property type="match status" value="1"/>
</dbReference>
<evidence type="ECO:0000256" key="5">
    <source>
        <dbReference type="ARBA" id="ARBA00049891"/>
    </source>
</evidence>